<evidence type="ECO:0000256" key="1">
    <source>
        <dbReference type="ARBA" id="ARBA00022723"/>
    </source>
</evidence>
<keyword evidence="3" id="KW-0464">Manganese</keyword>
<evidence type="ECO:0000259" key="5">
    <source>
        <dbReference type="PROSITE" id="PS00125"/>
    </source>
</evidence>
<accession>A0A8S1U604</accession>
<dbReference type="PROSITE" id="PS00125">
    <property type="entry name" value="SER_THR_PHOSPHATASE"/>
    <property type="match status" value="1"/>
</dbReference>
<gene>
    <name evidence="6" type="ORF">PPENT_87.1.T0330186</name>
</gene>
<comment type="similarity">
    <text evidence="4">Belongs to the PPP phosphatase family.</text>
</comment>
<evidence type="ECO:0000256" key="3">
    <source>
        <dbReference type="ARBA" id="ARBA00023211"/>
    </source>
</evidence>
<reference evidence="6" key="1">
    <citation type="submission" date="2021-01" db="EMBL/GenBank/DDBJ databases">
        <authorList>
            <consortium name="Genoscope - CEA"/>
            <person name="William W."/>
        </authorList>
    </citation>
    <scope>NUCLEOTIDE SEQUENCE</scope>
</reference>
<dbReference type="InterPro" id="IPR047129">
    <property type="entry name" value="PPA2-like"/>
</dbReference>
<dbReference type="PANTHER" id="PTHR45619">
    <property type="entry name" value="SERINE/THREONINE-PROTEIN PHOSPHATASE PP2A-RELATED"/>
    <property type="match status" value="1"/>
</dbReference>
<dbReference type="SMART" id="SM00156">
    <property type="entry name" value="PP2Ac"/>
    <property type="match status" value="1"/>
</dbReference>
<dbReference type="AlphaFoldDB" id="A0A8S1U604"/>
<comment type="catalytic activity">
    <reaction evidence="4">
        <text>O-phospho-L-threonyl-[protein] + H2O = L-threonyl-[protein] + phosphate</text>
        <dbReference type="Rhea" id="RHEA:47004"/>
        <dbReference type="Rhea" id="RHEA-COMP:11060"/>
        <dbReference type="Rhea" id="RHEA-COMP:11605"/>
        <dbReference type="ChEBI" id="CHEBI:15377"/>
        <dbReference type="ChEBI" id="CHEBI:30013"/>
        <dbReference type="ChEBI" id="CHEBI:43474"/>
        <dbReference type="ChEBI" id="CHEBI:61977"/>
        <dbReference type="EC" id="3.1.3.16"/>
    </reaction>
</comment>
<evidence type="ECO:0000256" key="2">
    <source>
        <dbReference type="ARBA" id="ARBA00022801"/>
    </source>
</evidence>
<protein>
    <recommendedName>
        <fullName evidence="4">Serine/threonine-protein phosphatase</fullName>
        <ecNumber evidence="4">3.1.3.16</ecNumber>
    </recommendedName>
</protein>
<keyword evidence="2 4" id="KW-0378">Hydrolase</keyword>
<sequence>MDIDKYLEILRNVRCLTERDTHIICELVKEILVEEANVVQVNTPVIICGDIHGQYFDLLELFKIGGQIPDKNYLFSGDYVNRGHHSVETFQYLLCLKIKYPKNITLLRGNHESRSQTQVYGLYDEVHRKYGNIHPWQYFCEVFDYLPLCALVDQKVFCVHGGLSPQIKSIDQIRPIDRRNANDYEGSMADILWSDPEQDLDGWIANHRGGGQCFGKKVVEQFNHINGLILITRSHQLIMDGYRYEFYKQLVTVWSAPNYCYRCGNKACIMNLDINLEQNFLVFDESQDSTSDIINQKVLPYFL</sequence>
<dbReference type="InterPro" id="IPR004843">
    <property type="entry name" value="Calcineurin-like_PHP"/>
</dbReference>
<evidence type="ECO:0000256" key="4">
    <source>
        <dbReference type="RuleBase" id="RU004273"/>
    </source>
</evidence>
<keyword evidence="7" id="KW-1185">Reference proteome</keyword>
<proteinExistence type="inferred from homology"/>
<dbReference type="EC" id="3.1.3.16" evidence="4"/>
<organism evidence="6 7">
    <name type="scientific">Paramecium pentaurelia</name>
    <dbReference type="NCBI Taxonomy" id="43138"/>
    <lineage>
        <taxon>Eukaryota</taxon>
        <taxon>Sar</taxon>
        <taxon>Alveolata</taxon>
        <taxon>Ciliophora</taxon>
        <taxon>Intramacronucleata</taxon>
        <taxon>Oligohymenophorea</taxon>
        <taxon>Peniculida</taxon>
        <taxon>Parameciidae</taxon>
        <taxon>Paramecium</taxon>
    </lineage>
</organism>
<dbReference type="GO" id="GO:0004722">
    <property type="term" value="F:protein serine/threonine phosphatase activity"/>
    <property type="evidence" value="ECO:0007669"/>
    <property type="project" value="UniProtKB-EC"/>
</dbReference>
<dbReference type="Pfam" id="PF00149">
    <property type="entry name" value="Metallophos"/>
    <property type="match status" value="1"/>
</dbReference>
<comment type="caution">
    <text evidence="6">The sequence shown here is derived from an EMBL/GenBank/DDBJ whole genome shotgun (WGS) entry which is preliminary data.</text>
</comment>
<dbReference type="Proteomes" id="UP000689195">
    <property type="component" value="Unassembled WGS sequence"/>
</dbReference>
<dbReference type="EMBL" id="CAJJDO010000033">
    <property type="protein sequence ID" value="CAD8159513.1"/>
    <property type="molecule type" value="Genomic_DNA"/>
</dbReference>
<evidence type="ECO:0000313" key="6">
    <source>
        <dbReference type="EMBL" id="CAD8159513.1"/>
    </source>
</evidence>
<feature type="domain" description="Serine/threonine specific protein phosphatases" evidence="5">
    <location>
        <begin position="107"/>
        <end position="112"/>
    </location>
</feature>
<evidence type="ECO:0000313" key="7">
    <source>
        <dbReference type="Proteomes" id="UP000689195"/>
    </source>
</evidence>
<dbReference type="InterPro" id="IPR006186">
    <property type="entry name" value="Ser/Thr-sp_prot-phosphatase"/>
</dbReference>
<dbReference type="OrthoDB" id="291241at2759"/>
<name>A0A8S1U604_9CILI</name>
<keyword evidence="1" id="KW-0479">Metal-binding</keyword>
<dbReference type="GO" id="GO:0046872">
    <property type="term" value="F:metal ion binding"/>
    <property type="evidence" value="ECO:0007669"/>
    <property type="project" value="UniProtKB-KW"/>
</dbReference>